<accession>A0ABD3XN21</accession>
<protein>
    <recommendedName>
        <fullName evidence="7">Transcription initiation factor IIE subunit beta</fullName>
    </recommendedName>
</protein>
<dbReference type="EMBL" id="JBJQND010000002">
    <property type="protein sequence ID" value="KAL3886420.1"/>
    <property type="molecule type" value="Genomic_DNA"/>
</dbReference>
<dbReference type="AlphaFoldDB" id="A0ABD3XN21"/>
<keyword evidence="11" id="KW-1185">Reference proteome</keyword>
<feature type="compositionally biased region" description="Basic and acidic residues" evidence="8">
    <location>
        <begin position="28"/>
        <end position="37"/>
    </location>
</feature>
<dbReference type="GO" id="GO:0006367">
    <property type="term" value="P:transcription initiation at RNA polymerase II promoter"/>
    <property type="evidence" value="ECO:0007669"/>
    <property type="project" value="UniProtKB-UniRule"/>
</dbReference>
<dbReference type="InterPro" id="IPR003166">
    <property type="entry name" value="TFIIE_bsu_DNA-bd"/>
</dbReference>
<keyword evidence="4 7" id="KW-0804">Transcription</keyword>
<evidence type="ECO:0000256" key="6">
    <source>
        <dbReference type="ARBA" id="ARBA00025581"/>
    </source>
</evidence>
<name>A0ABD3XN21_SINWO</name>
<comment type="caution">
    <text evidence="10">The sequence shown here is derived from an EMBL/GenBank/DDBJ whole genome shotgun (WGS) entry which is preliminary data.</text>
</comment>
<comment type="function">
    <text evidence="6 7">Recruits TFIIH to the initiation complex and stimulates the RNA polymerase II C-terminal domain kinase and DNA-dependent ATPase activities of TFIIH. Both TFIIH and TFIIE are required for promoter clearance by RNA polymerase.</text>
</comment>
<dbReference type="Proteomes" id="UP001634394">
    <property type="component" value="Unassembled WGS sequence"/>
</dbReference>
<reference evidence="10 11" key="1">
    <citation type="submission" date="2024-11" db="EMBL/GenBank/DDBJ databases">
        <title>Chromosome-level genome assembly of the freshwater bivalve Anodonta woodiana.</title>
        <authorList>
            <person name="Chen X."/>
        </authorList>
    </citation>
    <scope>NUCLEOTIDE SEQUENCE [LARGE SCALE GENOMIC DNA]</scope>
    <source>
        <strain evidence="10">MN2024</strain>
        <tissue evidence="10">Gills</tissue>
    </source>
</reference>
<comment type="similarity">
    <text evidence="7">Belongs to the TFIIE beta subunit family.</text>
</comment>
<dbReference type="FunFam" id="1.10.10.10:FF:000177">
    <property type="entry name" value="Transcription initiation factor IIE subunit beta"/>
    <property type="match status" value="1"/>
</dbReference>
<evidence type="ECO:0000256" key="7">
    <source>
        <dbReference type="PIRNR" id="PIRNR016398"/>
    </source>
</evidence>
<dbReference type="Gene3D" id="1.10.10.10">
    <property type="entry name" value="Winged helix-like DNA-binding domain superfamily/Winged helix DNA-binding domain"/>
    <property type="match status" value="1"/>
</dbReference>
<feature type="domain" description="TFIIE beta" evidence="9">
    <location>
        <begin position="68"/>
        <end position="152"/>
    </location>
</feature>
<evidence type="ECO:0000259" key="9">
    <source>
        <dbReference type="PROSITE" id="PS51351"/>
    </source>
</evidence>
<dbReference type="PIRSF" id="PIRSF016398">
    <property type="entry name" value="TFIIE-beta"/>
    <property type="match status" value="1"/>
</dbReference>
<feature type="compositionally biased region" description="Polar residues" evidence="8">
    <location>
        <begin position="43"/>
        <end position="54"/>
    </location>
</feature>
<dbReference type="InterPro" id="IPR016656">
    <property type="entry name" value="TFIIE-bsu"/>
</dbReference>
<dbReference type="EMBL" id="JBJQND010000002">
    <property type="protein sequence ID" value="KAL3886421.1"/>
    <property type="molecule type" value="Genomic_DNA"/>
</dbReference>
<comment type="subcellular location">
    <subcellularLocation>
        <location evidence="1 7">Nucleus</location>
    </subcellularLocation>
</comment>
<dbReference type="EMBL" id="JBJQND010000002">
    <property type="protein sequence ID" value="KAL3886418.1"/>
    <property type="molecule type" value="Genomic_DNA"/>
</dbReference>
<evidence type="ECO:0000313" key="11">
    <source>
        <dbReference type="Proteomes" id="UP001634394"/>
    </source>
</evidence>
<dbReference type="EMBL" id="JBJQND010000002">
    <property type="protein sequence ID" value="KAL3886419.1"/>
    <property type="molecule type" value="Genomic_DNA"/>
</dbReference>
<comment type="subunit">
    <text evidence="7">Tetramer of two alpha and two beta chains.</text>
</comment>
<organism evidence="10 11">
    <name type="scientific">Sinanodonta woodiana</name>
    <name type="common">Chinese pond mussel</name>
    <name type="synonym">Anodonta woodiana</name>
    <dbReference type="NCBI Taxonomy" id="1069815"/>
    <lineage>
        <taxon>Eukaryota</taxon>
        <taxon>Metazoa</taxon>
        <taxon>Spiralia</taxon>
        <taxon>Lophotrochozoa</taxon>
        <taxon>Mollusca</taxon>
        <taxon>Bivalvia</taxon>
        <taxon>Autobranchia</taxon>
        <taxon>Heteroconchia</taxon>
        <taxon>Palaeoheterodonta</taxon>
        <taxon>Unionida</taxon>
        <taxon>Unionoidea</taxon>
        <taxon>Unionidae</taxon>
        <taxon>Unioninae</taxon>
        <taxon>Sinanodonta</taxon>
    </lineage>
</organism>
<sequence length="297" mass="34559">MDPELLREREAFKKRALAQPTVEKRRKPKDENNEKAAKKQKLSSKPQNSNDGLTSSSSSASRSFDYKTAQGSSQYKFSILTKIVKHLKTKHQEGDSYGLDIDEILDETNMLDIGSKNKHWLLTEALVNNPKVRVIEDNGMKKYAFLPKYKIRDKKGLLNLLKNQDLHGYGGILMDDIEESLPNMAKVLKQLEKQITYVIRPSDKKKVLFYNDRYCQFIVDEEFQKQWRAVSVEGQDERKIEDYLEKQGIKSMQDIGIRKLVHAQKRKKGNKHKNFKKHNEHLDGVLEDYSEMANKRT</sequence>
<dbReference type="GO" id="GO:0005673">
    <property type="term" value="C:transcription factor TFIIE complex"/>
    <property type="evidence" value="ECO:0007669"/>
    <property type="project" value="UniProtKB-UniRule"/>
</dbReference>
<evidence type="ECO:0000313" key="10">
    <source>
        <dbReference type="EMBL" id="KAL3886418.1"/>
    </source>
</evidence>
<dbReference type="Pfam" id="PF18121">
    <property type="entry name" value="TFA2_Winged_2"/>
    <property type="match status" value="1"/>
</dbReference>
<evidence type="ECO:0000256" key="8">
    <source>
        <dbReference type="SAM" id="MobiDB-lite"/>
    </source>
</evidence>
<dbReference type="EMBL" id="JBJQND010000002">
    <property type="protein sequence ID" value="KAL3886422.1"/>
    <property type="molecule type" value="Genomic_DNA"/>
</dbReference>
<proteinExistence type="inferred from homology"/>
<evidence type="ECO:0000256" key="5">
    <source>
        <dbReference type="ARBA" id="ARBA00023242"/>
    </source>
</evidence>
<dbReference type="SUPFAM" id="SSF46785">
    <property type="entry name" value="Winged helix' DNA-binding domain"/>
    <property type="match status" value="1"/>
</dbReference>
<keyword evidence="3 7" id="KW-0238">DNA-binding</keyword>
<dbReference type="Pfam" id="PF02186">
    <property type="entry name" value="TFIIE_beta"/>
    <property type="match status" value="1"/>
</dbReference>
<evidence type="ECO:0000256" key="3">
    <source>
        <dbReference type="ARBA" id="ARBA00023125"/>
    </source>
</evidence>
<dbReference type="PANTHER" id="PTHR12716">
    <property type="entry name" value="TRANSCRIPTION INITIATION FACTOR IIE, BETA SUBUNIT"/>
    <property type="match status" value="1"/>
</dbReference>
<dbReference type="GO" id="GO:0003677">
    <property type="term" value="F:DNA binding"/>
    <property type="evidence" value="ECO:0007669"/>
    <property type="project" value="UniProtKB-UniRule"/>
</dbReference>
<gene>
    <name evidence="10" type="ORF">ACJMK2_026415</name>
</gene>
<dbReference type="PANTHER" id="PTHR12716:SF8">
    <property type="entry name" value="TRANSCRIPTION INITIATION FACTOR IIE SUBUNIT BETA"/>
    <property type="match status" value="1"/>
</dbReference>
<dbReference type="EMBL" id="JBJQND010000002">
    <property type="protein sequence ID" value="KAL3886423.1"/>
    <property type="molecule type" value="Genomic_DNA"/>
</dbReference>
<feature type="compositionally biased region" description="Basic and acidic residues" evidence="8">
    <location>
        <begin position="1"/>
        <end position="13"/>
    </location>
</feature>
<dbReference type="CDD" id="cd07977">
    <property type="entry name" value="TFIIE_beta_winged_helix"/>
    <property type="match status" value="1"/>
</dbReference>
<evidence type="ECO:0000256" key="4">
    <source>
        <dbReference type="ARBA" id="ARBA00023163"/>
    </source>
</evidence>
<dbReference type="InterPro" id="IPR036388">
    <property type="entry name" value="WH-like_DNA-bd_sf"/>
</dbReference>
<keyword evidence="2 7" id="KW-0805">Transcription regulation</keyword>
<dbReference type="InterPro" id="IPR036390">
    <property type="entry name" value="WH_DNA-bd_sf"/>
</dbReference>
<keyword evidence="5 7" id="KW-0539">Nucleus</keyword>
<evidence type="ECO:0000256" key="1">
    <source>
        <dbReference type="ARBA" id="ARBA00004123"/>
    </source>
</evidence>
<feature type="region of interest" description="Disordered" evidence="8">
    <location>
        <begin position="1"/>
        <end position="63"/>
    </location>
</feature>
<dbReference type="PROSITE" id="PS51351">
    <property type="entry name" value="TFIIE_BETA_C"/>
    <property type="match status" value="1"/>
</dbReference>
<evidence type="ECO:0000256" key="2">
    <source>
        <dbReference type="ARBA" id="ARBA00023015"/>
    </source>
</evidence>
<dbReference type="InterPro" id="IPR040501">
    <property type="entry name" value="TFA2_Winged_2"/>
</dbReference>